<evidence type="ECO:0000256" key="4">
    <source>
        <dbReference type="PROSITE-ProRule" id="PRU01248"/>
    </source>
</evidence>
<dbReference type="AlphaFoldDB" id="A0ABD6B032"/>
<sequence length="340" mass="38725">MSHSETTLEPIAPDDAVDLYLTDRRAELASQTLDSYAYKLSHFTEWCESEGIGNLNELTGRRLLAFKQHRAQDLAPVSLKAQLDTLRSFVRFCESIDAVEQDLHNKVLSPSLNQGDRERDVLVDKEQAERVLTYLARFKFASMHHTLLSVLWRCGVRSGTIRAFDVQDYDRENARLRAVHREGTPLKNKENGERLIALSSDTCQVLNDYVDHTRDDVVDDDGRQPLFTTQFGRVSRSTIRATCYKWTHPCQYNGGQCPHGKEMDSCQALTTPNKAPSTCPSARSPHAWRRGAITHHLTEDVPVEVVSDRMNVSPDVLEAHYDRRSEEVKVEQRRGYLEGL</sequence>
<dbReference type="PROSITE" id="PS51900">
    <property type="entry name" value="CB"/>
    <property type="match status" value="1"/>
</dbReference>
<keyword evidence="3" id="KW-0233">DNA recombination</keyword>
<dbReference type="Proteomes" id="UP001597187">
    <property type="component" value="Unassembled WGS sequence"/>
</dbReference>
<evidence type="ECO:0000256" key="2">
    <source>
        <dbReference type="ARBA" id="ARBA00023125"/>
    </source>
</evidence>
<dbReference type="InterPro" id="IPR002104">
    <property type="entry name" value="Integrase_catalytic"/>
</dbReference>
<accession>A0ABD6B032</accession>
<dbReference type="PROSITE" id="PS51898">
    <property type="entry name" value="TYR_RECOMBINASE"/>
    <property type="match status" value="1"/>
</dbReference>
<dbReference type="Gene3D" id="1.10.443.10">
    <property type="entry name" value="Intergrase catalytic core"/>
    <property type="match status" value="1"/>
</dbReference>
<evidence type="ECO:0000259" key="5">
    <source>
        <dbReference type="PROSITE" id="PS51898"/>
    </source>
</evidence>
<evidence type="ECO:0000313" key="8">
    <source>
        <dbReference type="Proteomes" id="UP001597187"/>
    </source>
</evidence>
<evidence type="ECO:0000259" key="6">
    <source>
        <dbReference type="PROSITE" id="PS51900"/>
    </source>
</evidence>
<dbReference type="InterPro" id="IPR044068">
    <property type="entry name" value="CB"/>
</dbReference>
<keyword evidence="8" id="KW-1185">Reference proteome</keyword>
<dbReference type="PANTHER" id="PTHR30349:SF41">
    <property type="entry name" value="INTEGRASE_RECOMBINASE PROTEIN MJ0367-RELATED"/>
    <property type="match status" value="1"/>
</dbReference>
<dbReference type="RefSeq" id="WP_250874850.1">
    <property type="nucleotide sequence ID" value="NZ_JALXFV010000008.1"/>
</dbReference>
<protein>
    <submittedName>
        <fullName evidence="7">Tyrosine-type recombinase/integrase</fullName>
    </submittedName>
</protein>
<dbReference type="Pfam" id="PF02899">
    <property type="entry name" value="Phage_int_SAM_1"/>
    <property type="match status" value="1"/>
</dbReference>
<keyword evidence="2 4" id="KW-0238">DNA-binding</keyword>
<dbReference type="InterPro" id="IPR011010">
    <property type="entry name" value="DNA_brk_join_enz"/>
</dbReference>
<feature type="domain" description="Core-binding (CB)" evidence="6">
    <location>
        <begin position="11"/>
        <end position="94"/>
    </location>
</feature>
<dbReference type="GO" id="GO:0006310">
    <property type="term" value="P:DNA recombination"/>
    <property type="evidence" value="ECO:0007669"/>
    <property type="project" value="UniProtKB-KW"/>
</dbReference>
<dbReference type="EMBL" id="JBHUDC010000008">
    <property type="protein sequence ID" value="MFD1514923.1"/>
    <property type="molecule type" value="Genomic_DNA"/>
</dbReference>
<reference evidence="7 8" key="1">
    <citation type="journal article" date="2019" name="Int. J. Syst. Evol. Microbiol.">
        <title>The Global Catalogue of Microorganisms (GCM) 10K type strain sequencing project: providing services to taxonomists for standard genome sequencing and annotation.</title>
        <authorList>
            <consortium name="The Broad Institute Genomics Platform"/>
            <consortium name="The Broad Institute Genome Sequencing Center for Infectious Disease"/>
            <person name="Wu L."/>
            <person name="Ma J."/>
        </authorList>
    </citation>
    <scope>NUCLEOTIDE SEQUENCE [LARGE SCALE GENOMIC DNA]</scope>
    <source>
        <strain evidence="7 8">CGMCC 1.12563</strain>
    </source>
</reference>
<dbReference type="SUPFAM" id="SSF56349">
    <property type="entry name" value="DNA breaking-rejoining enzymes"/>
    <property type="match status" value="1"/>
</dbReference>
<dbReference type="GO" id="GO:0015074">
    <property type="term" value="P:DNA integration"/>
    <property type="evidence" value="ECO:0007669"/>
    <property type="project" value="UniProtKB-KW"/>
</dbReference>
<evidence type="ECO:0000256" key="1">
    <source>
        <dbReference type="ARBA" id="ARBA00022908"/>
    </source>
</evidence>
<dbReference type="GO" id="GO:0003677">
    <property type="term" value="F:DNA binding"/>
    <property type="evidence" value="ECO:0007669"/>
    <property type="project" value="UniProtKB-UniRule"/>
</dbReference>
<evidence type="ECO:0000256" key="3">
    <source>
        <dbReference type="ARBA" id="ARBA00023172"/>
    </source>
</evidence>
<comment type="caution">
    <text evidence="7">The sequence shown here is derived from an EMBL/GenBank/DDBJ whole genome shotgun (WGS) entry which is preliminary data.</text>
</comment>
<dbReference type="InterPro" id="IPR010998">
    <property type="entry name" value="Integrase_recombinase_N"/>
</dbReference>
<keyword evidence="1" id="KW-0229">DNA integration</keyword>
<dbReference type="InterPro" id="IPR050090">
    <property type="entry name" value="Tyrosine_recombinase_XerCD"/>
</dbReference>
<dbReference type="InterPro" id="IPR013762">
    <property type="entry name" value="Integrase-like_cat_sf"/>
</dbReference>
<name>A0ABD6B032_9EURY</name>
<feature type="domain" description="Tyr recombinase" evidence="5">
    <location>
        <begin position="117"/>
        <end position="334"/>
    </location>
</feature>
<dbReference type="PANTHER" id="PTHR30349">
    <property type="entry name" value="PHAGE INTEGRASE-RELATED"/>
    <property type="match status" value="1"/>
</dbReference>
<dbReference type="InterPro" id="IPR004107">
    <property type="entry name" value="Integrase_SAM-like_N"/>
</dbReference>
<organism evidence="7 8">
    <name type="scientific">Halomarina rubra</name>
    <dbReference type="NCBI Taxonomy" id="2071873"/>
    <lineage>
        <taxon>Archaea</taxon>
        <taxon>Methanobacteriati</taxon>
        <taxon>Methanobacteriota</taxon>
        <taxon>Stenosarchaea group</taxon>
        <taxon>Halobacteria</taxon>
        <taxon>Halobacteriales</taxon>
        <taxon>Natronomonadaceae</taxon>
        <taxon>Halomarina</taxon>
    </lineage>
</organism>
<dbReference type="Pfam" id="PF00589">
    <property type="entry name" value="Phage_integrase"/>
    <property type="match status" value="1"/>
</dbReference>
<gene>
    <name evidence="7" type="ORF">ACFSBT_16710</name>
</gene>
<dbReference type="Gene3D" id="1.10.150.130">
    <property type="match status" value="1"/>
</dbReference>
<proteinExistence type="predicted"/>
<evidence type="ECO:0000313" key="7">
    <source>
        <dbReference type="EMBL" id="MFD1514923.1"/>
    </source>
</evidence>